<dbReference type="GO" id="GO:0051539">
    <property type="term" value="F:4 iron, 4 sulfur cluster binding"/>
    <property type="evidence" value="ECO:0007669"/>
    <property type="project" value="UniProtKB-KW"/>
</dbReference>
<keyword evidence="3" id="KW-0408">Iron</keyword>
<gene>
    <name evidence="6" type="ORF">LCGC14_2953610</name>
</gene>
<dbReference type="SUPFAM" id="SSF54862">
    <property type="entry name" value="4Fe-4S ferredoxins"/>
    <property type="match status" value="1"/>
</dbReference>
<dbReference type="InterPro" id="IPR017896">
    <property type="entry name" value="4Fe4S_Fe-S-bd"/>
</dbReference>
<keyword evidence="4" id="KW-0411">Iron-sulfur</keyword>
<proteinExistence type="predicted"/>
<dbReference type="PANTHER" id="PTHR43687:SF1">
    <property type="entry name" value="FERREDOXIN III"/>
    <property type="match status" value="1"/>
</dbReference>
<feature type="domain" description="4Fe-4S ferredoxin-type" evidence="5">
    <location>
        <begin position="27"/>
        <end position="56"/>
    </location>
</feature>
<protein>
    <recommendedName>
        <fullName evidence="5">4Fe-4S ferredoxin-type domain-containing protein</fullName>
    </recommendedName>
</protein>
<evidence type="ECO:0000313" key="6">
    <source>
        <dbReference type="EMBL" id="KKK67483.1"/>
    </source>
</evidence>
<dbReference type="PANTHER" id="PTHR43687">
    <property type="entry name" value="ADENYLYLSULFATE REDUCTASE, BETA SUBUNIT"/>
    <property type="match status" value="1"/>
</dbReference>
<dbReference type="Gene3D" id="3.30.70.20">
    <property type="match status" value="2"/>
</dbReference>
<evidence type="ECO:0000256" key="4">
    <source>
        <dbReference type="ARBA" id="ARBA00023014"/>
    </source>
</evidence>
<feature type="domain" description="4Fe-4S ferredoxin-type" evidence="5">
    <location>
        <begin position="114"/>
        <end position="145"/>
    </location>
</feature>
<dbReference type="PROSITE" id="PS51379">
    <property type="entry name" value="4FE4S_FER_2"/>
    <property type="match status" value="3"/>
</dbReference>
<keyword evidence="2" id="KW-0479">Metal-binding</keyword>
<reference evidence="6" key="1">
    <citation type="journal article" date="2015" name="Nature">
        <title>Complex archaea that bridge the gap between prokaryotes and eukaryotes.</title>
        <authorList>
            <person name="Spang A."/>
            <person name="Saw J.H."/>
            <person name="Jorgensen S.L."/>
            <person name="Zaremba-Niedzwiedzka K."/>
            <person name="Martijn J."/>
            <person name="Lind A.E."/>
            <person name="van Eijk R."/>
            <person name="Schleper C."/>
            <person name="Guy L."/>
            <person name="Ettema T.J."/>
        </authorList>
    </citation>
    <scope>NUCLEOTIDE SEQUENCE</scope>
</reference>
<evidence type="ECO:0000259" key="5">
    <source>
        <dbReference type="PROSITE" id="PS51379"/>
    </source>
</evidence>
<sequence length="167" mass="18468">MRLGKTAKTKTLDHRVVLERQMIGLAQTLALDQNKCTGCRDCQVICPREAISSTDPVVEKGTLKRPIRMDIDPNLCHFCGQCAIVCPTKAFFWRENQEEIPGLISSGIFPVLQEEINIQTDKCKADCGSVCASSCPVDAVTVKIYRDPDTGEEKIAAVEVDKIACFY</sequence>
<dbReference type="EMBL" id="LAZR01059588">
    <property type="protein sequence ID" value="KKK67483.1"/>
    <property type="molecule type" value="Genomic_DNA"/>
</dbReference>
<accession>A0A0F8XF48</accession>
<comment type="caution">
    <text evidence="6">The sequence shown here is derived from an EMBL/GenBank/DDBJ whole genome shotgun (WGS) entry which is preliminary data.</text>
</comment>
<organism evidence="6">
    <name type="scientific">marine sediment metagenome</name>
    <dbReference type="NCBI Taxonomy" id="412755"/>
    <lineage>
        <taxon>unclassified sequences</taxon>
        <taxon>metagenomes</taxon>
        <taxon>ecological metagenomes</taxon>
    </lineage>
</organism>
<evidence type="ECO:0000256" key="2">
    <source>
        <dbReference type="ARBA" id="ARBA00022723"/>
    </source>
</evidence>
<feature type="non-terminal residue" evidence="6">
    <location>
        <position position="167"/>
    </location>
</feature>
<evidence type="ECO:0000256" key="1">
    <source>
        <dbReference type="ARBA" id="ARBA00022485"/>
    </source>
</evidence>
<dbReference type="GO" id="GO:0046872">
    <property type="term" value="F:metal ion binding"/>
    <property type="evidence" value="ECO:0007669"/>
    <property type="project" value="UniProtKB-KW"/>
</dbReference>
<evidence type="ECO:0000256" key="3">
    <source>
        <dbReference type="ARBA" id="ARBA00023004"/>
    </source>
</evidence>
<dbReference type="InterPro" id="IPR050572">
    <property type="entry name" value="Fe-S_Ferredoxin"/>
</dbReference>
<keyword evidence="1" id="KW-0004">4Fe-4S</keyword>
<dbReference type="PROSITE" id="PS00198">
    <property type="entry name" value="4FE4S_FER_1"/>
    <property type="match status" value="1"/>
</dbReference>
<dbReference type="AlphaFoldDB" id="A0A0F8XF48"/>
<feature type="domain" description="4Fe-4S ferredoxin-type" evidence="5">
    <location>
        <begin position="67"/>
        <end position="96"/>
    </location>
</feature>
<dbReference type="Pfam" id="PF12838">
    <property type="entry name" value="Fer4_7"/>
    <property type="match status" value="1"/>
</dbReference>
<name>A0A0F8XF48_9ZZZZ</name>
<dbReference type="InterPro" id="IPR017900">
    <property type="entry name" value="4Fe4S_Fe_S_CS"/>
</dbReference>